<evidence type="ECO:0000256" key="1">
    <source>
        <dbReference type="ARBA" id="ARBA00022737"/>
    </source>
</evidence>
<dbReference type="Pfam" id="PF13041">
    <property type="entry name" value="PPR_2"/>
    <property type="match status" value="1"/>
</dbReference>
<dbReference type="PROSITE" id="PS51375">
    <property type="entry name" value="PPR"/>
    <property type="match status" value="6"/>
</dbReference>
<sequence length="693" mass="75253">MAPPALLSRLRLAPLHHHLRRSISAATPPPDESPPSHPPSPAPPSNPKLFVAGLSWSADERSLMDAFSSFGTVTEDDAHARCSTKWLRGHGRSHSIQPHELFERMPVRDVVACSSAIYRNARSGSFDEAVGLFVGMMRARVCPNSFTLVGASLAAAGLGDSVLTECIHGWAVKSRLDSNPFVRTALLDSYAKCGCPIKALALFSEMRDPGIVTWNSMISGLVHNGLFEEALLVFKRSLRSFGPIHNVVTMISTAQACAGCGDVGLCGTAHAYTVKIGLDLDVSVTNSILGMYLSFASLETGKVIFRKIPVSNVVSWTMMMGSLLEKGHAGEVIHMFVKMRLNGIVPDRVAMVCLVQACALMGDKRRGKLVHNQIVIRGFSRELPAVNSLITMYSKCEDLSSARKLFVGTRDKSLVSWTAMVAGCVENGNALEGLHLFAKMRHEGLFVIDSVTLVTLLLACYVIAKFDLSVQLHGYSYKSGLYLHRPVLNTLMAVYGKCGYVALAQKVFDEMISRDTVSWNTMILSYGINGQGEEAITLFSEMEKSSEDQDSVTYLNTLLACSHSGLVDDGLVIFRRMINEKGINPHQEHIGCIVDMLARAGRLDEAAGVASLTDNKLGPNAWKALMGGGHLHNDIKFTKIAAQKVLTMESFDYGHVVLLSNSYASLGKYSAAESVRSCHTKQVAKKTLGLSSI</sequence>
<keyword evidence="2" id="KW-0809">Transit peptide</keyword>
<reference evidence="6" key="3">
    <citation type="submission" date="2018-08" db="UniProtKB">
        <authorList>
            <consortium name="EnsemblPlants"/>
        </authorList>
    </citation>
    <scope>IDENTIFICATION</scope>
    <source>
        <strain evidence="6">cv. Bd21</strain>
    </source>
</reference>
<dbReference type="Gene3D" id="3.30.70.330">
    <property type="match status" value="1"/>
</dbReference>
<dbReference type="NCBIfam" id="TIGR00756">
    <property type="entry name" value="PPR"/>
    <property type="match status" value="5"/>
</dbReference>
<dbReference type="InterPro" id="IPR035979">
    <property type="entry name" value="RBD_domain_sf"/>
</dbReference>
<evidence type="ECO:0000313" key="7">
    <source>
        <dbReference type="Proteomes" id="UP000008810"/>
    </source>
</evidence>
<organism evidence="5">
    <name type="scientific">Brachypodium distachyon</name>
    <name type="common">Purple false brome</name>
    <name type="synonym">Trachynia distachya</name>
    <dbReference type="NCBI Taxonomy" id="15368"/>
    <lineage>
        <taxon>Eukaryota</taxon>
        <taxon>Viridiplantae</taxon>
        <taxon>Streptophyta</taxon>
        <taxon>Embryophyta</taxon>
        <taxon>Tracheophyta</taxon>
        <taxon>Spermatophyta</taxon>
        <taxon>Magnoliopsida</taxon>
        <taxon>Liliopsida</taxon>
        <taxon>Poales</taxon>
        <taxon>Poaceae</taxon>
        <taxon>BOP clade</taxon>
        <taxon>Pooideae</taxon>
        <taxon>Stipodae</taxon>
        <taxon>Brachypodieae</taxon>
        <taxon>Brachypodium</taxon>
    </lineage>
</organism>
<dbReference type="FunFam" id="1.25.40.10:FF:001830">
    <property type="entry name" value="Os01g0913400 protein"/>
    <property type="match status" value="1"/>
</dbReference>
<dbReference type="FunFam" id="1.25.40.10:FF:001824">
    <property type="entry name" value="Selenium binding protein-like protein"/>
    <property type="match status" value="1"/>
</dbReference>
<dbReference type="InterPro" id="IPR046960">
    <property type="entry name" value="PPR_At4g14850-like_plant"/>
</dbReference>
<keyword evidence="7" id="KW-1185">Reference proteome</keyword>
<evidence type="ECO:0008006" key="8">
    <source>
        <dbReference type="Google" id="ProtNLM"/>
    </source>
</evidence>
<dbReference type="OMA" id="HVGCIVD"/>
<dbReference type="Gene3D" id="1.25.40.10">
    <property type="entry name" value="Tetratricopeptide repeat domain"/>
    <property type="match status" value="5"/>
</dbReference>
<dbReference type="Gramene" id="KQK11160">
    <property type="protein sequence ID" value="KQK11160"/>
    <property type="gene ID" value="BRADI_2g58480v3"/>
</dbReference>
<dbReference type="InterPro" id="IPR002885">
    <property type="entry name" value="PPR_rpt"/>
</dbReference>
<dbReference type="InterPro" id="IPR012677">
    <property type="entry name" value="Nucleotide-bd_a/b_plait_sf"/>
</dbReference>
<feature type="region of interest" description="Disordered" evidence="4">
    <location>
        <begin position="23"/>
        <end position="48"/>
    </location>
</feature>
<dbReference type="GO" id="GO:0003723">
    <property type="term" value="F:RNA binding"/>
    <property type="evidence" value="ECO:0007669"/>
    <property type="project" value="InterPro"/>
</dbReference>
<feature type="repeat" description="PPR" evidence="3">
    <location>
        <begin position="413"/>
        <end position="447"/>
    </location>
</feature>
<dbReference type="InParanoid" id="I1HUH6"/>
<dbReference type="FunFam" id="1.25.40.10:FF:001534">
    <property type="entry name" value="Os01g0913400 protein"/>
    <property type="match status" value="1"/>
</dbReference>
<feature type="repeat" description="PPR" evidence="3">
    <location>
        <begin position="515"/>
        <end position="545"/>
    </location>
</feature>
<dbReference type="HOGENOM" id="CLU_002706_15_10_1"/>
<name>I1HUH6_BRADI</name>
<protein>
    <recommendedName>
        <fullName evidence="8">RRM domain-containing protein</fullName>
    </recommendedName>
</protein>
<feature type="compositionally biased region" description="Pro residues" evidence="4">
    <location>
        <begin position="27"/>
        <end position="46"/>
    </location>
</feature>
<gene>
    <name evidence="5" type="ORF">BRADI_2g58480v3</name>
</gene>
<feature type="repeat" description="PPR" evidence="3">
    <location>
        <begin position="312"/>
        <end position="346"/>
    </location>
</feature>
<proteinExistence type="predicted"/>
<dbReference type="PANTHER" id="PTHR24015">
    <property type="entry name" value="OS07G0578800 PROTEIN-RELATED"/>
    <property type="match status" value="1"/>
</dbReference>
<dbReference type="InterPro" id="IPR011990">
    <property type="entry name" value="TPR-like_helical_dom_sf"/>
</dbReference>
<dbReference type="FunFam" id="1.25.40.10:FF:000351">
    <property type="entry name" value="Pentatricopeptide repeat-containing protein"/>
    <property type="match status" value="1"/>
</dbReference>
<dbReference type="AlphaFoldDB" id="I1HUH6"/>
<feature type="repeat" description="PPR" evidence="3">
    <location>
        <begin position="179"/>
        <end position="213"/>
    </location>
</feature>
<dbReference type="EnsemblPlants" id="KQK11160">
    <property type="protein sequence ID" value="KQK11160"/>
    <property type="gene ID" value="BRADI_2g58480v3"/>
</dbReference>
<dbReference type="STRING" id="15368.I1HUH6"/>
<dbReference type="PANTHER" id="PTHR24015:SF553">
    <property type="entry name" value="DYW DOMAIN-CONTAINING PROTEIN"/>
    <property type="match status" value="1"/>
</dbReference>
<dbReference type="OrthoDB" id="185373at2759"/>
<dbReference type="eggNOG" id="KOG4197">
    <property type="taxonomic scope" value="Eukaryota"/>
</dbReference>
<dbReference type="Pfam" id="PF01535">
    <property type="entry name" value="PPR"/>
    <property type="match status" value="5"/>
</dbReference>
<keyword evidence="1" id="KW-0677">Repeat</keyword>
<dbReference type="SUPFAM" id="SSF54928">
    <property type="entry name" value="RNA-binding domain, RBD"/>
    <property type="match status" value="1"/>
</dbReference>
<feature type="repeat" description="PPR" evidence="3">
    <location>
        <begin position="550"/>
        <end position="585"/>
    </location>
</feature>
<feature type="repeat" description="PPR" evidence="3">
    <location>
        <begin position="109"/>
        <end position="143"/>
    </location>
</feature>
<evidence type="ECO:0000313" key="6">
    <source>
        <dbReference type="EnsemblPlants" id="KQK11160"/>
    </source>
</evidence>
<dbReference type="GO" id="GO:0009451">
    <property type="term" value="P:RNA modification"/>
    <property type="evidence" value="ECO:0007669"/>
    <property type="project" value="InterPro"/>
</dbReference>
<dbReference type="EMBL" id="CM000881">
    <property type="protein sequence ID" value="KQK11160.1"/>
    <property type="molecule type" value="Genomic_DNA"/>
</dbReference>
<accession>I1HUH6</accession>
<dbReference type="Proteomes" id="UP000008810">
    <property type="component" value="Chromosome 2"/>
</dbReference>
<reference evidence="5" key="2">
    <citation type="submission" date="2017-06" db="EMBL/GenBank/DDBJ databases">
        <title>WGS assembly of Brachypodium distachyon.</title>
        <authorList>
            <consortium name="The International Brachypodium Initiative"/>
            <person name="Lucas S."/>
            <person name="Harmon-Smith M."/>
            <person name="Lail K."/>
            <person name="Tice H."/>
            <person name="Grimwood J."/>
            <person name="Bruce D."/>
            <person name="Barry K."/>
            <person name="Shu S."/>
            <person name="Lindquist E."/>
            <person name="Wang M."/>
            <person name="Pitluck S."/>
            <person name="Vogel J.P."/>
            <person name="Garvin D.F."/>
            <person name="Mockler T.C."/>
            <person name="Schmutz J."/>
            <person name="Rokhsar D."/>
            <person name="Bevan M.W."/>
        </authorList>
    </citation>
    <scope>NUCLEOTIDE SEQUENCE</scope>
    <source>
        <strain evidence="5">Bd21</strain>
    </source>
</reference>
<evidence type="ECO:0000256" key="3">
    <source>
        <dbReference type="PROSITE-ProRule" id="PRU00708"/>
    </source>
</evidence>
<dbReference type="Pfam" id="PF20431">
    <property type="entry name" value="E_motif"/>
    <property type="match status" value="1"/>
</dbReference>
<evidence type="ECO:0000256" key="4">
    <source>
        <dbReference type="SAM" id="MobiDB-lite"/>
    </source>
</evidence>
<evidence type="ECO:0000256" key="2">
    <source>
        <dbReference type="ARBA" id="ARBA00022946"/>
    </source>
</evidence>
<evidence type="ECO:0000313" key="5">
    <source>
        <dbReference type="EMBL" id="KQK11160.1"/>
    </source>
</evidence>
<dbReference type="InterPro" id="IPR046848">
    <property type="entry name" value="E_motif"/>
</dbReference>
<reference evidence="5 6" key="1">
    <citation type="journal article" date="2010" name="Nature">
        <title>Genome sequencing and analysis of the model grass Brachypodium distachyon.</title>
        <authorList>
            <consortium name="International Brachypodium Initiative"/>
        </authorList>
    </citation>
    <scope>NUCLEOTIDE SEQUENCE [LARGE SCALE GENOMIC DNA]</scope>
    <source>
        <strain evidence="5 6">Bd21</strain>
    </source>
</reference>